<dbReference type="AlphaFoldDB" id="A0A8H3H4C3"/>
<evidence type="ECO:0008006" key="3">
    <source>
        <dbReference type="Google" id="ProtNLM"/>
    </source>
</evidence>
<organism evidence="1 2">
    <name type="scientific">Rhizoctonia solani</name>
    <dbReference type="NCBI Taxonomy" id="456999"/>
    <lineage>
        <taxon>Eukaryota</taxon>
        <taxon>Fungi</taxon>
        <taxon>Dikarya</taxon>
        <taxon>Basidiomycota</taxon>
        <taxon>Agaricomycotina</taxon>
        <taxon>Agaricomycetes</taxon>
        <taxon>Cantharellales</taxon>
        <taxon>Ceratobasidiaceae</taxon>
        <taxon>Rhizoctonia</taxon>
    </lineage>
</organism>
<dbReference type="CDD" id="cd00229">
    <property type="entry name" value="SGNH_hydrolase"/>
    <property type="match status" value="1"/>
</dbReference>
<dbReference type="PANTHER" id="PTHR34407:SF1">
    <property type="entry name" value="SGNH HYDROLASE-TYPE ESTERASE DOMAIN-CONTAINING PROTEIN"/>
    <property type="match status" value="1"/>
</dbReference>
<comment type="caution">
    <text evidence="1">The sequence shown here is derived from an EMBL/GenBank/DDBJ whole genome shotgun (WGS) entry which is preliminary data.</text>
</comment>
<protein>
    <recommendedName>
        <fullName evidence="3">SGNH hydrolase-type esterase domain-containing protein</fullName>
    </recommendedName>
</protein>
<dbReference type="EMBL" id="CAJMWT010004663">
    <property type="protein sequence ID" value="CAE6494031.1"/>
    <property type="molecule type" value="Genomic_DNA"/>
</dbReference>
<reference evidence="1" key="1">
    <citation type="submission" date="2021-01" db="EMBL/GenBank/DDBJ databases">
        <authorList>
            <person name="Kaushik A."/>
        </authorList>
    </citation>
    <scope>NUCLEOTIDE SEQUENCE</scope>
    <source>
        <strain evidence="1">AG2-2IIIB</strain>
    </source>
</reference>
<evidence type="ECO:0000313" key="2">
    <source>
        <dbReference type="Proteomes" id="UP000663843"/>
    </source>
</evidence>
<dbReference type="PANTHER" id="PTHR34407">
    <property type="entry name" value="EXPRESSED PROTEIN"/>
    <property type="match status" value="1"/>
</dbReference>
<dbReference type="Gene3D" id="3.40.50.1110">
    <property type="entry name" value="SGNH hydrolase"/>
    <property type="match status" value="1"/>
</dbReference>
<gene>
    <name evidence="1" type="ORF">RDB_LOCUS132538</name>
</gene>
<sequence length="514" mass="57656">MLRSARISLVITSLAALYAVTLAFFTLGELVQNGQVDRVVLPSNDPETNSSGLLSNGEQRTLALKQECVPTTVTTTKIITTIQTITPAIPGPTYCDECGKDDLLCKEYGRHNLQRSRGFEGTNSRLKRVLRKAASGEPINIGVLGGSVTHGHAVIHPEFWTDIFFAWWNKTYPNEKNVFVNGAVPATGTEYFSVCALEHIDENVDLVILELAINDLRNEAAAMTYEWLLRFLLQLPNKPAVINAHVFSIHFEYLATGGDYHLPVAQYYDVPVVNLRHVLLNNVLEHENLVHEFFHAKDPYPSEAPDDTRHMNRVGHKMMADLLIAYTQRIICQMAAEDARPIEPFSSEHALLPTLDTMEQVPRLRLFQGYEPDVRVQQVQSTCMTIRSKKHTLKPSITTGWSEWTWKEKKYLVARDPDATVTFNIHVGPMGVVKLEYLRSSAFGLGFVRCWVGEDTGDGVEIDGYWDMNLNIARTFDIIYGHAPGPAKVSCKVLEKTNDPSGGHEFRIIALTSY</sequence>
<accession>A0A8H3H4C3</accession>
<name>A0A8H3H4C3_9AGAM</name>
<evidence type="ECO:0000313" key="1">
    <source>
        <dbReference type="EMBL" id="CAE6494031.1"/>
    </source>
</evidence>
<dbReference type="SUPFAM" id="SSF52266">
    <property type="entry name" value="SGNH hydrolase"/>
    <property type="match status" value="1"/>
</dbReference>
<proteinExistence type="predicted"/>
<dbReference type="InterPro" id="IPR036514">
    <property type="entry name" value="SGNH_hydro_sf"/>
</dbReference>
<dbReference type="Proteomes" id="UP000663843">
    <property type="component" value="Unassembled WGS sequence"/>
</dbReference>